<keyword evidence="1" id="KW-0472">Membrane</keyword>
<dbReference type="RefSeq" id="WP_106614317.1">
    <property type="nucleotide sequence ID" value="NZ_PYAX01000002.1"/>
</dbReference>
<dbReference type="AlphaFoldDB" id="A0A2P8IFY0"/>
<organism evidence="2 3">
    <name type="scientific">Saccharothrix carnea</name>
    <dbReference type="NCBI Taxonomy" id="1280637"/>
    <lineage>
        <taxon>Bacteria</taxon>
        <taxon>Bacillati</taxon>
        <taxon>Actinomycetota</taxon>
        <taxon>Actinomycetes</taxon>
        <taxon>Pseudonocardiales</taxon>
        <taxon>Pseudonocardiaceae</taxon>
        <taxon>Saccharothrix</taxon>
    </lineage>
</organism>
<protein>
    <submittedName>
        <fullName evidence="2">Putative membrane protein</fullName>
    </submittedName>
</protein>
<accession>A0A2P8IFY0</accession>
<evidence type="ECO:0000313" key="2">
    <source>
        <dbReference type="EMBL" id="PSL57364.1"/>
    </source>
</evidence>
<feature type="transmembrane region" description="Helical" evidence="1">
    <location>
        <begin position="99"/>
        <end position="118"/>
    </location>
</feature>
<name>A0A2P8IFY0_SACCR</name>
<evidence type="ECO:0000313" key="3">
    <source>
        <dbReference type="Proteomes" id="UP000241118"/>
    </source>
</evidence>
<dbReference type="EMBL" id="PYAX01000002">
    <property type="protein sequence ID" value="PSL57364.1"/>
    <property type="molecule type" value="Genomic_DNA"/>
</dbReference>
<feature type="transmembrane region" description="Helical" evidence="1">
    <location>
        <begin position="130"/>
        <end position="154"/>
    </location>
</feature>
<keyword evidence="1" id="KW-0812">Transmembrane</keyword>
<dbReference type="InterPro" id="IPR018723">
    <property type="entry name" value="DUF2254_membrane"/>
</dbReference>
<evidence type="ECO:0000256" key="1">
    <source>
        <dbReference type="SAM" id="Phobius"/>
    </source>
</evidence>
<keyword evidence="1" id="KW-1133">Transmembrane helix</keyword>
<reference evidence="2 3" key="1">
    <citation type="submission" date="2018-03" db="EMBL/GenBank/DDBJ databases">
        <title>Genomic Encyclopedia of Type Strains, Phase III (KMG-III): the genomes of soil and plant-associated and newly described type strains.</title>
        <authorList>
            <person name="Whitman W."/>
        </authorList>
    </citation>
    <scope>NUCLEOTIDE SEQUENCE [LARGE SCALE GENOMIC DNA]</scope>
    <source>
        <strain evidence="2 3">CGMCC 4.7097</strain>
    </source>
</reference>
<dbReference type="Pfam" id="PF10011">
    <property type="entry name" value="DUF2254"/>
    <property type="match status" value="1"/>
</dbReference>
<proteinExistence type="predicted"/>
<sequence>MKAGFRYWLRDRFWALPLAIALAAAGLAVALTTLDLELFGSLPVLFSGGPEGARALLAAIITSMISFTGLVFSITVVVLQLTSSQFSPRVLNTFLHDRFTQVALGVFVATFVFAFVVLRTVRGTAETADFVPTTAVTAAVVLVFVSVLVFLRYIHHITQSIRASTIVTRIGQDTRALIVRRYPEDAEAPTAGAPAAGPVYRVPTDEGGVVQSVDDDRLAQVAVDHRCSIRLVPAIGEFLPTGATLFEVTGQEPPDGEDLCAAVVLNAERTLDQDVGFGLRQLVDIALRALSPSLNDPTTAVQVVDQLHDLLRCLVTRPMPPRRRCADGVLLLTVPETRFGDLLALAVDEIARVGAEDPRIRSRLRLMLLDLGDVARPEHVPPIAHMLPAFADS</sequence>
<dbReference type="OrthoDB" id="2955631at2"/>
<gene>
    <name evidence="2" type="ORF">B0I31_102342</name>
</gene>
<dbReference type="Proteomes" id="UP000241118">
    <property type="component" value="Unassembled WGS sequence"/>
</dbReference>
<keyword evidence="3" id="KW-1185">Reference proteome</keyword>
<comment type="caution">
    <text evidence="2">The sequence shown here is derived from an EMBL/GenBank/DDBJ whole genome shotgun (WGS) entry which is preliminary data.</text>
</comment>
<feature type="transmembrane region" description="Helical" evidence="1">
    <location>
        <begin position="54"/>
        <end position="79"/>
    </location>
</feature>